<dbReference type="RefSeq" id="WP_047040003.1">
    <property type="nucleotide sequence ID" value="NZ_LFOD01000031.1"/>
</dbReference>
<dbReference type="OrthoDB" id="4556093at2"/>
<dbReference type="EMBL" id="LFOD01000031">
    <property type="protein sequence ID" value="KMV15419.1"/>
    <property type="molecule type" value="Genomic_DNA"/>
</dbReference>
<protein>
    <submittedName>
        <fullName evidence="1">Uncharacterized protein</fullName>
    </submittedName>
</protein>
<proteinExistence type="predicted"/>
<name>A0A0J8WQW2_9MYCO</name>
<evidence type="ECO:0000313" key="2">
    <source>
        <dbReference type="Proteomes" id="UP000037594"/>
    </source>
</evidence>
<sequence length="149" mass="15345">MAITGFIYTSFFKSAMNKEVDIDGSTSVYLKLLTGLYVPNQNTHRYESALTNEVVGTGYTAGGKNIANPVVTVGTKTVTFDGDDVSWPGATLTGSNAPRYAAIVDKGPGSAGANPLVGLIDFGDDSYAPNGGTLAVAFNAAGIVRVTVS</sequence>
<reference evidence="1 2" key="1">
    <citation type="submission" date="2015-06" db="EMBL/GenBank/DDBJ databases">
        <title>Genome sequence of Mycobacterium conceptionense strain MLE.</title>
        <authorList>
            <person name="Greninger A.L."/>
            <person name="Cunningham G."/>
            <person name="Chiu C.Y."/>
            <person name="Miller S."/>
        </authorList>
    </citation>
    <scope>NUCLEOTIDE SEQUENCE [LARGE SCALE GENOMIC DNA]</scope>
    <source>
        <strain evidence="1 2">MLE</strain>
    </source>
</reference>
<dbReference type="Proteomes" id="UP000037594">
    <property type="component" value="Unassembled WGS sequence"/>
</dbReference>
<dbReference type="AlphaFoldDB" id="A0A0J8WQW2"/>
<gene>
    <name evidence="1" type="ORF">ACT17_25680</name>
</gene>
<comment type="caution">
    <text evidence="1">The sequence shown here is derived from an EMBL/GenBank/DDBJ whole genome shotgun (WGS) entry which is preliminary data.</text>
</comment>
<dbReference type="PATRIC" id="fig|451644.5.peg.5295"/>
<evidence type="ECO:0000313" key="1">
    <source>
        <dbReference type="EMBL" id="KMV15419.1"/>
    </source>
</evidence>
<accession>A0A0J8WQW2</accession>
<organism evidence="1 2">
    <name type="scientific">Mycolicibacterium conceptionense</name>
    <dbReference type="NCBI Taxonomy" id="451644"/>
    <lineage>
        <taxon>Bacteria</taxon>
        <taxon>Bacillati</taxon>
        <taxon>Actinomycetota</taxon>
        <taxon>Actinomycetes</taxon>
        <taxon>Mycobacteriales</taxon>
        <taxon>Mycobacteriaceae</taxon>
        <taxon>Mycolicibacterium</taxon>
    </lineage>
</organism>